<reference evidence="2" key="1">
    <citation type="submission" date="2020-12" db="UniProtKB">
        <authorList>
            <consortium name="WormBaseParasite"/>
        </authorList>
    </citation>
    <scope>IDENTIFICATION</scope>
    <source>
        <strain evidence="2">MHco3</strain>
    </source>
</reference>
<dbReference type="OrthoDB" id="5853162at2759"/>
<organism evidence="1 2">
    <name type="scientific">Haemonchus contortus</name>
    <name type="common">Barber pole worm</name>
    <dbReference type="NCBI Taxonomy" id="6289"/>
    <lineage>
        <taxon>Eukaryota</taxon>
        <taxon>Metazoa</taxon>
        <taxon>Ecdysozoa</taxon>
        <taxon>Nematoda</taxon>
        <taxon>Chromadorea</taxon>
        <taxon>Rhabditida</taxon>
        <taxon>Rhabditina</taxon>
        <taxon>Rhabditomorpha</taxon>
        <taxon>Strongyloidea</taxon>
        <taxon>Trichostrongylidae</taxon>
        <taxon>Haemonchus</taxon>
    </lineage>
</organism>
<keyword evidence="1" id="KW-1185">Reference proteome</keyword>
<name>A0A7I5E5H8_HAECO</name>
<evidence type="ECO:0000313" key="2">
    <source>
        <dbReference type="WBParaSite" id="HCON_00010460-00001"/>
    </source>
</evidence>
<accession>A0A7I5E5H8</accession>
<dbReference type="WBParaSite" id="HCON_00010460-00001">
    <property type="protein sequence ID" value="HCON_00010460-00001"/>
    <property type="gene ID" value="HCON_00010460"/>
</dbReference>
<dbReference type="Proteomes" id="UP000025227">
    <property type="component" value="Unplaced"/>
</dbReference>
<evidence type="ECO:0000313" key="1">
    <source>
        <dbReference type="Proteomes" id="UP000025227"/>
    </source>
</evidence>
<sequence>MAFSPAKVVSILLAEFGTPEDSSAATREERKVAARFAAILREAVGAAVVVETDEEYLESDISVDFDWDHCDEHGDDSSGKTNDIDIGNIRVTSDQVCPVY</sequence>
<dbReference type="OMA" id="WDHCDEH"/>
<protein>
    <submittedName>
        <fullName evidence="2">DDE_Tnp_1_7 domain-containing protein</fullName>
    </submittedName>
</protein>
<dbReference type="AlphaFoldDB" id="A0A7I5E5H8"/>
<proteinExistence type="predicted"/>